<name>A0A369QD68_9SPHN</name>
<proteinExistence type="predicted"/>
<evidence type="ECO:0000313" key="3">
    <source>
        <dbReference type="Proteomes" id="UP000253727"/>
    </source>
</evidence>
<keyword evidence="3" id="KW-1185">Reference proteome</keyword>
<protein>
    <submittedName>
        <fullName evidence="2">Uncharacterized protein</fullName>
    </submittedName>
</protein>
<feature type="transmembrane region" description="Helical" evidence="1">
    <location>
        <begin position="68"/>
        <end position="87"/>
    </location>
</feature>
<dbReference type="Proteomes" id="UP000253727">
    <property type="component" value="Unassembled WGS sequence"/>
</dbReference>
<evidence type="ECO:0000313" key="2">
    <source>
        <dbReference type="EMBL" id="RDC61176.1"/>
    </source>
</evidence>
<keyword evidence="1" id="KW-0472">Membrane</keyword>
<organism evidence="2 3">
    <name type="scientific">Alteripontixanthobacter maritimus</name>
    <dbReference type="NCBI Taxonomy" id="2161824"/>
    <lineage>
        <taxon>Bacteria</taxon>
        <taxon>Pseudomonadati</taxon>
        <taxon>Pseudomonadota</taxon>
        <taxon>Alphaproteobacteria</taxon>
        <taxon>Sphingomonadales</taxon>
        <taxon>Erythrobacteraceae</taxon>
        <taxon>Alteripontixanthobacter</taxon>
    </lineage>
</organism>
<reference evidence="2 3" key="1">
    <citation type="submission" date="2018-04" db="EMBL/GenBank/DDBJ databases">
        <title>Altererythrobacter sp. HME9302 genome sequencing and assembly.</title>
        <authorList>
            <person name="Kang H."/>
            <person name="Kim H."/>
            <person name="Joh K."/>
        </authorList>
    </citation>
    <scope>NUCLEOTIDE SEQUENCE [LARGE SCALE GENOMIC DNA]</scope>
    <source>
        <strain evidence="2 3">HME9302</strain>
    </source>
</reference>
<dbReference type="RefSeq" id="WP_230079994.1">
    <property type="nucleotide sequence ID" value="NZ_QBKA01000002.1"/>
</dbReference>
<gene>
    <name evidence="2" type="ORF">HME9302_02395</name>
</gene>
<keyword evidence="1" id="KW-1133">Transmembrane helix</keyword>
<keyword evidence="1" id="KW-0812">Transmembrane</keyword>
<accession>A0A369QD68</accession>
<sequence length="91" mass="9813">MNAVALTIMFILGIGNFAAHKAVLESGHPLLASTPWFVHGGRKGLTLWLEFSVLLGAMLLVSGGWPLLAWAYGIYSILNYASAWVIVTGRI</sequence>
<evidence type="ECO:0000256" key="1">
    <source>
        <dbReference type="SAM" id="Phobius"/>
    </source>
</evidence>
<comment type="caution">
    <text evidence="2">The sequence shown here is derived from an EMBL/GenBank/DDBJ whole genome shotgun (WGS) entry which is preliminary data.</text>
</comment>
<dbReference type="AlphaFoldDB" id="A0A369QD68"/>
<dbReference type="EMBL" id="QBKA01000002">
    <property type="protein sequence ID" value="RDC61176.1"/>
    <property type="molecule type" value="Genomic_DNA"/>
</dbReference>